<feature type="domain" description="THIF-type NAD/FAD binding fold" evidence="2">
    <location>
        <begin position="95"/>
        <end position="324"/>
    </location>
</feature>
<sequence length="369" mass="38083">MGPGGLILEGLEGPDLAFIMALRRGIADALVLDHAVELGVPAPRAQEICAMLATVLCQDAELSTHGYREERLRPDRIALLGLYRKSAKKLLAQRKKNVVQVVGLGRTGAALAGVLANAGVGTLLLEDDSPVTAADVSPSSFLVADIGIPRSLALRRHLTALDPGTQIHMVHDGGAGGPSLRNLDLAVVVGQDVAPAAITARFMSTELPHLVVLHREQDGTVGPLVMPGETACADCVEWHRNTGDSHWLEICGELAAGEVAAGEVAAGGGSPGKPPGSPPSGRGGNRGAQPASSVTGLESTALSLALAGTAATQALLFLDGVNQPGAWSAVMMFRPDTGCWTEQVFSAHPECGCQWQNQPAATISRTASP</sequence>
<dbReference type="AlphaFoldDB" id="A0A0S2LXT7"/>
<dbReference type="Proteomes" id="UP000059574">
    <property type="component" value="Chromosome"/>
</dbReference>
<dbReference type="Pfam" id="PF00899">
    <property type="entry name" value="ThiF"/>
    <property type="match status" value="1"/>
</dbReference>
<evidence type="ECO:0000313" key="3">
    <source>
        <dbReference type="EMBL" id="ALO66239.1"/>
    </source>
</evidence>
<dbReference type="Gene3D" id="3.40.50.720">
    <property type="entry name" value="NAD(P)-binding Rossmann-like Domain"/>
    <property type="match status" value="1"/>
</dbReference>
<organism evidence="3 4">
    <name type="scientific">Arthrobacter alpinus</name>
    <dbReference type="NCBI Taxonomy" id="656366"/>
    <lineage>
        <taxon>Bacteria</taxon>
        <taxon>Bacillati</taxon>
        <taxon>Actinomycetota</taxon>
        <taxon>Actinomycetes</taxon>
        <taxon>Micrococcales</taxon>
        <taxon>Micrococcaceae</taxon>
        <taxon>Arthrobacter</taxon>
    </lineage>
</organism>
<evidence type="ECO:0000256" key="1">
    <source>
        <dbReference type="SAM" id="MobiDB-lite"/>
    </source>
</evidence>
<reference evidence="4" key="1">
    <citation type="submission" date="2015-11" db="EMBL/GenBank/DDBJ databases">
        <authorList>
            <person name="Kumar R."/>
            <person name="Singh D."/>
            <person name="Swarnkar M.K."/>
            <person name="Singh A.K."/>
            <person name="Kumar S."/>
        </authorList>
    </citation>
    <scope>NUCLEOTIDE SEQUENCE [LARGE SCALE GENOMIC DNA]</scope>
    <source>
        <strain evidence="4">ERGS4:06</strain>
    </source>
</reference>
<dbReference type="SUPFAM" id="SSF69572">
    <property type="entry name" value="Activating enzymes of the ubiquitin-like proteins"/>
    <property type="match status" value="1"/>
</dbReference>
<evidence type="ECO:0000259" key="2">
    <source>
        <dbReference type="Pfam" id="PF00899"/>
    </source>
</evidence>
<evidence type="ECO:0000313" key="4">
    <source>
        <dbReference type="Proteomes" id="UP000059574"/>
    </source>
</evidence>
<name>A0A0S2LXT7_9MICC</name>
<dbReference type="GO" id="GO:0008641">
    <property type="term" value="F:ubiquitin-like modifier activating enzyme activity"/>
    <property type="evidence" value="ECO:0007669"/>
    <property type="project" value="InterPro"/>
</dbReference>
<dbReference type="EMBL" id="CP013200">
    <property type="protein sequence ID" value="ALO66239.1"/>
    <property type="molecule type" value="Genomic_DNA"/>
</dbReference>
<accession>A0A0S2LXT7</accession>
<dbReference type="InterPro" id="IPR000594">
    <property type="entry name" value="ThiF_NAD_FAD-bd"/>
</dbReference>
<protein>
    <recommendedName>
        <fullName evidence="2">THIF-type NAD/FAD binding fold domain-containing protein</fullName>
    </recommendedName>
</protein>
<feature type="region of interest" description="Disordered" evidence="1">
    <location>
        <begin position="264"/>
        <end position="294"/>
    </location>
</feature>
<reference evidence="3 4" key="2">
    <citation type="journal article" date="2016" name="J. Biotechnol.">
        <title>Complete genome sequence of Arthrobacter alpinus ERGS4:06, a yellow pigmented bacterium tolerant to cold and radiations isolated from Sikkim Himalaya.</title>
        <authorList>
            <person name="Kumar R."/>
            <person name="Singh D."/>
            <person name="Swarnkar M.K."/>
            <person name="Singh A.K."/>
            <person name="Kumar S."/>
        </authorList>
    </citation>
    <scope>NUCLEOTIDE SEQUENCE [LARGE SCALE GENOMIC DNA]</scope>
    <source>
        <strain evidence="3 4">ERGS4:06</strain>
    </source>
</reference>
<proteinExistence type="predicted"/>
<gene>
    <name evidence="3" type="ORF">AS189_06690</name>
</gene>
<dbReference type="InterPro" id="IPR035985">
    <property type="entry name" value="Ubiquitin-activating_enz"/>
</dbReference>